<sequence length="123" mass="13834">MKRKGKVAKLVPATVTQEQIKLLALVEQGGVHRGATSWYLEHRPAKHWDAEDLEILQLRHWITWERPDRAMDHGMAAPVDITQEGRAALQHHLPGWVLGRKAIAAPPPRLPAVETIKVLDALQ</sequence>
<dbReference type="AlphaFoldDB" id="A0A316HN90"/>
<dbReference type="Proteomes" id="UP000246005">
    <property type="component" value="Unassembled WGS sequence"/>
</dbReference>
<accession>A0A316HN90</accession>
<gene>
    <name evidence="1" type="ORF">C8D88_113284</name>
</gene>
<evidence type="ECO:0000313" key="2">
    <source>
        <dbReference type="Proteomes" id="UP000246005"/>
    </source>
</evidence>
<proteinExistence type="predicted"/>
<organism evidence="1 2">
    <name type="scientific">Lentzea atacamensis</name>
    <dbReference type="NCBI Taxonomy" id="531938"/>
    <lineage>
        <taxon>Bacteria</taxon>
        <taxon>Bacillati</taxon>
        <taxon>Actinomycetota</taxon>
        <taxon>Actinomycetes</taxon>
        <taxon>Pseudonocardiales</taxon>
        <taxon>Pseudonocardiaceae</taxon>
        <taxon>Lentzea</taxon>
    </lineage>
</organism>
<evidence type="ECO:0000313" key="1">
    <source>
        <dbReference type="EMBL" id="PWK82691.1"/>
    </source>
</evidence>
<dbReference type="RefSeq" id="WP_109640628.1">
    <property type="nucleotide sequence ID" value="NZ_QGHB01000013.1"/>
</dbReference>
<reference evidence="1 2" key="1">
    <citation type="submission" date="2018-05" db="EMBL/GenBank/DDBJ databases">
        <title>Genomic Encyclopedia of Type Strains, Phase IV (KMG-IV): sequencing the most valuable type-strain genomes for metagenomic binning, comparative biology and taxonomic classification.</title>
        <authorList>
            <person name="Goeker M."/>
        </authorList>
    </citation>
    <scope>NUCLEOTIDE SEQUENCE [LARGE SCALE GENOMIC DNA]</scope>
    <source>
        <strain evidence="1 2">DSM 45480</strain>
    </source>
</reference>
<protein>
    <submittedName>
        <fullName evidence="1">Uncharacterized protein</fullName>
    </submittedName>
</protein>
<dbReference type="EMBL" id="QGHB01000013">
    <property type="protein sequence ID" value="PWK82691.1"/>
    <property type="molecule type" value="Genomic_DNA"/>
</dbReference>
<comment type="caution">
    <text evidence="1">The sequence shown here is derived from an EMBL/GenBank/DDBJ whole genome shotgun (WGS) entry which is preliminary data.</text>
</comment>
<name>A0A316HN90_9PSEU</name>